<name>A0A5C8HV49_9MICO</name>
<evidence type="ECO:0000256" key="1">
    <source>
        <dbReference type="SAM" id="Phobius"/>
    </source>
</evidence>
<dbReference type="RefSeq" id="WP_147050084.1">
    <property type="nucleotide sequence ID" value="NZ_BKAH01000004.1"/>
</dbReference>
<dbReference type="EMBL" id="VRSX01000005">
    <property type="protein sequence ID" value="TXK09050.1"/>
    <property type="molecule type" value="Genomic_DNA"/>
</dbReference>
<keyword evidence="1" id="KW-0812">Transmembrane</keyword>
<keyword evidence="1" id="KW-0472">Membrane</keyword>
<keyword evidence="1" id="KW-1133">Transmembrane helix</keyword>
<protein>
    <recommendedName>
        <fullName evidence="2">PH domain-containing protein</fullName>
    </recommendedName>
</protein>
<sequence length="177" mass="18846">MTRETAVLIFIALAVVLLGLGVWAWIRRTRRDSALAAPLGEIPAGAATRAVFHGLYVATTRHDEPLERLAIRGLGFRSRVTVTVTDLGVALDLTGQPRLFLSLERIASVGQATVAIDRVVEKDGLVRLAWHAAADTPDRTLVDTYLRAQDASSRAVVDAIAGILPAPTSTTPTGTDA</sequence>
<gene>
    <name evidence="3" type="ORF">FVP74_10980</name>
</gene>
<organism evidence="3 4">
    <name type="scientific">Microbacterium saccharophilum</name>
    <dbReference type="NCBI Taxonomy" id="1213358"/>
    <lineage>
        <taxon>Bacteria</taxon>
        <taxon>Bacillati</taxon>
        <taxon>Actinomycetota</taxon>
        <taxon>Actinomycetes</taxon>
        <taxon>Micrococcales</taxon>
        <taxon>Microbacteriaceae</taxon>
        <taxon>Microbacterium</taxon>
    </lineage>
</organism>
<feature type="transmembrane region" description="Helical" evidence="1">
    <location>
        <begin position="6"/>
        <end position="26"/>
    </location>
</feature>
<evidence type="ECO:0000259" key="2">
    <source>
        <dbReference type="Pfam" id="PF25362"/>
    </source>
</evidence>
<keyword evidence="4" id="KW-1185">Reference proteome</keyword>
<dbReference type="InterPro" id="IPR057446">
    <property type="entry name" value="PH_bac"/>
</dbReference>
<dbReference type="Proteomes" id="UP000321949">
    <property type="component" value="Unassembled WGS sequence"/>
</dbReference>
<comment type="caution">
    <text evidence="3">The sequence shown here is derived from an EMBL/GenBank/DDBJ whole genome shotgun (WGS) entry which is preliminary data.</text>
</comment>
<dbReference type="AlphaFoldDB" id="A0A5C8HV49"/>
<evidence type="ECO:0000313" key="3">
    <source>
        <dbReference type="EMBL" id="TXK09050.1"/>
    </source>
</evidence>
<evidence type="ECO:0000313" key="4">
    <source>
        <dbReference type="Proteomes" id="UP000321949"/>
    </source>
</evidence>
<dbReference type="OrthoDB" id="3826692at2"/>
<feature type="domain" description="PH" evidence="2">
    <location>
        <begin position="44"/>
        <end position="155"/>
    </location>
</feature>
<accession>A0A5C8HV49</accession>
<dbReference type="Pfam" id="PF25362">
    <property type="entry name" value="bPH_11"/>
    <property type="match status" value="1"/>
</dbReference>
<proteinExistence type="predicted"/>
<reference evidence="3 4" key="1">
    <citation type="submission" date="2019-08" db="EMBL/GenBank/DDBJ databases">
        <authorList>
            <person name="Dong K."/>
        </authorList>
    </citation>
    <scope>NUCLEOTIDE SEQUENCE [LARGE SCALE GENOMIC DNA]</scope>
    <source>
        <strain evidence="3 4">K-1</strain>
    </source>
</reference>